<evidence type="ECO:0000313" key="2">
    <source>
        <dbReference type="Proteomes" id="UP000242972"/>
    </source>
</evidence>
<name>A0A2T2XCY0_9FIRM</name>
<dbReference type="GO" id="GO:0006777">
    <property type="term" value="P:Mo-molybdopterin cofactor biosynthetic process"/>
    <property type="evidence" value="ECO:0007669"/>
    <property type="project" value="InterPro"/>
</dbReference>
<dbReference type="Pfam" id="PF02391">
    <property type="entry name" value="MoaE"/>
    <property type="match status" value="1"/>
</dbReference>
<dbReference type="Proteomes" id="UP000242972">
    <property type="component" value="Unassembled WGS sequence"/>
</dbReference>
<dbReference type="SUPFAM" id="SSF54690">
    <property type="entry name" value="Molybdopterin synthase subunit MoaE"/>
    <property type="match status" value="1"/>
</dbReference>
<sequence length="144" mass="16022">MDIYRITKEPIDVASALVAIGDDRAGAQALFLGTVRNEFAGRASRGLYYDAYEPLAEKELRRIGDELKQDFGALHVVLIHRIGELPLGEVSVLVAVSAGHRTEAFAAAREGIDRIKSRVPIWKKEHWDDGQDAWHDDPEAFSPK</sequence>
<organism evidence="1 2">
    <name type="scientific">Sulfobacillus benefaciens</name>
    <dbReference type="NCBI Taxonomy" id="453960"/>
    <lineage>
        <taxon>Bacteria</taxon>
        <taxon>Bacillati</taxon>
        <taxon>Bacillota</taxon>
        <taxon>Clostridia</taxon>
        <taxon>Eubacteriales</taxon>
        <taxon>Clostridiales Family XVII. Incertae Sedis</taxon>
        <taxon>Sulfobacillus</taxon>
    </lineage>
</organism>
<dbReference type="InterPro" id="IPR036563">
    <property type="entry name" value="MoaE_sf"/>
</dbReference>
<proteinExistence type="predicted"/>
<dbReference type="PANTHER" id="PTHR23404">
    <property type="entry name" value="MOLYBDOPTERIN SYNTHASE RELATED"/>
    <property type="match status" value="1"/>
</dbReference>
<reference evidence="1 2" key="1">
    <citation type="journal article" date="2014" name="BMC Genomics">
        <title>Comparison of environmental and isolate Sulfobacillus genomes reveals diverse carbon, sulfur, nitrogen, and hydrogen metabolisms.</title>
        <authorList>
            <person name="Justice N.B."/>
            <person name="Norman A."/>
            <person name="Brown C.T."/>
            <person name="Singh A."/>
            <person name="Thomas B.C."/>
            <person name="Banfield J.F."/>
        </authorList>
    </citation>
    <scope>NUCLEOTIDE SEQUENCE [LARGE SCALE GENOMIC DNA]</scope>
    <source>
        <strain evidence="1">AMDSBA4</strain>
    </source>
</reference>
<gene>
    <name evidence="1" type="ORF">C7B46_14765</name>
</gene>
<protein>
    <submittedName>
        <fullName evidence="1">Molybdopterin synthase</fullName>
    </submittedName>
</protein>
<dbReference type="InterPro" id="IPR003448">
    <property type="entry name" value="Mopterin_biosynth_MoaE"/>
</dbReference>
<accession>A0A2T2XCY0</accession>
<evidence type="ECO:0000313" key="1">
    <source>
        <dbReference type="EMBL" id="PSR32349.1"/>
    </source>
</evidence>
<comment type="caution">
    <text evidence="1">The sequence shown here is derived from an EMBL/GenBank/DDBJ whole genome shotgun (WGS) entry which is preliminary data.</text>
</comment>
<dbReference type="CDD" id="cd00756">
    <property type="entry name" value="MoaE"/>
    <property type="match status" value="1"/>
</dbReference>
<dbReference type="EMBL" id="PXYW01000044">
    <property type="protein sequence ID" value="PSR32349.1"/>
    <property type="molecule type" value="Genomic_DNA"/>
</dbReference>
<dbReference type="AlphaFoldDB" id="A0A2T2XCY0"/>
<dbReference type="Gene3D" id="3.90.1170.40">
    <property type="entry name" value="Molybdopterin biosynthesis MoaE subunit"/>
    <property type="match status" value="1"/>
</dbReference>